<feature type="domain" description="Methyltransferase type 11" evidence="1">
    <location>
        <begin position="63"/>
        <end position="153"/>
    </location>
</feature>
<reference evidence="2 3" key="1">
    <citation type="submission" date="2019-02" db="EMBL/GenBank/DDBJ databases">
        <title>Draft Genome Sequence of Streptomyces sp. AM-2504, identified by 16S rRNA comparative analysis as a Streptomyces Kasugaensis strain.</title>
        <authorList>
            <person name="Napolioni V."/>
            <person name="Giuliodori A.M."/>
            <person name="Spurio R."/>
            <person name="Fabbretti A."/>
        </authorList>
    </citation>
    <scope>NUCLEOTIDE SEQUENCE [LARGE SCALE GENOMIC DNA]</scope>
    <source>
        <strain evidence="2 3">AM-2504</strain>
    </source>
</reference>
<dbReference type="Pfam" id="PF08241">
    <property type="entry name" value="Methyltransf_11"/>
    <property type="match status" value="1"/>
</dbReference>
<protein>
    <submittedName>
        <fullName evidence="2">SAM-dependent methyltransferase</fullName>
    </submittedName>
</protein>
<dbReference type="PANTHER" id="PTHR43591">
    <property type="entry name" value="METHYLTRANSFERASE"/>
    <property type="match status" value="1"/>
</dbReference>
<dbReference type="Proteomes" id="UP000292452">
    <property type="component" value="Unassembled WGS sequence"/>
</dbReference>
<keyword evidence="2" id="KW-0808">Transferase</keyword>
<gene>
    <name evidence="2" type="ORF">EYS09_08270</name>
</gene>
<keyword evidence="3" id="KW-1185">Reference proteome</keyword>
<evidence type="ECO:0000313" key="2">
    <source>
        <dbReference type="EMBL" id="TBO60135.1"/>
    </source>
</evidence>
<dbReference type="AlphaFoldDB" id="A0A4Q9HYJ0"/>
<dbReference type="EMBL" id="SIXH01000051">
    <property type="protein sequence ID" value="TBO60135.1"/>
    <property type="molecule type" value="Genomic_DNA"/>
</dbReference>
<dbReference type="CDD" id="cd02440">
    <property type="entry name" value="AdoMet_MTases"/>
    <property type="match status" value="1"/>
</dbReference>
<organism evidence="2 3">
    <name type="scientific">Streptomyces kasugaensis</name>
    <dbReference type="NCBI Taxonomy" id="1946"/>
    <lineage>
        <taxon>Bacteria</taxon>
        <taxon>Bacillati</taxon>
        <taxon>Actinomycetota</taxon>
        <taxon>Actinomycetes</taxon>
        <taxon>Kitasatosporales</taxon>
        <taxon>Streptomycetaceae</taxon>
        <taxon>Streptomyces</taxon>
    </lineage>
</organism>
<dbReference type="InterPro" id="IPR029063">
    <property type="entry name" value="SAM-dependent_MTases_sf"/>
</dbReference>
<name>A0A4Q9HYJ0_STRKA</name>
<dbReference type="GO" id="GO:0008757">
    <property type="term" value="F:S-adenosylmethionine-dependent methyltransferase activity"/>
    <property type="evidence" value="ECO:0007669"/>
    <property type="project" value="InterPro"/>
</dbReference>
<dbReference type="InterPro" id="IPR013216">
    <property type="entry name" value="Methyltransf_11"/>
</dbReference>
<evidence type="ECO:0000259" key="1">
    <source>
        <dbReference type="Pfam" id="PF08241"/>
    </source>
</evidence>
<dbReference type="GO" id="GO:0032259">
    <property type="term" value="P:methylation"/>
    <property type="evidence" value="ECO:0007669"/>
    <property type="project" value="UniProtKB-KW"/>
</dbReference>
<dbReference type="Gene3D" id="3.40.50.150">
    <property type="entry name" value="Vaccinia Virus protein VP39"/>
    <property type="match status" value="1"/>
</dbReference>
<sequence length="289" mass="30221">MRGHRGETRTAMTTWDAESFDEFERTGWSGRADAYRAGFGRLTIRLAEPLLDAAGVTAGTRVLDAGCGPGPVAAAALERGAKVTAVDASPEMAELAGRTHPGLDTRVALLTELPFPDGEFSAVVGNFVINHLGDPAAGLAELRRVLAPGGRLALTCWEKEPMRALALFGEALAESGVPYPAGVPQAGPFLADSTAPDRPSAFHGLLADAGFADADVETVSWLHRVDPDQWWTDLVTGTPLTGTVVSRLDAASYAAVRRIYDRKAAAHAVGDGFVALPVVALLGSATRPA</sequence>
<evidence type="ECO:0000313" key="3">
    <source>
        <dbReference type="Proteomes" id="UP000292452"/>
    </source>
</evidence>
<dbReference type="SUPFAM" id="SSF53335">
    <property type="entry name" value="S-adenosyl-L-methionine-dependent methyltransferases"/>
    <property type="match status" value="1"/>
</dbReference>
<keyword evidence="2" id="KW-0489">Methyltransferase</keyword>
<proteinExistence type="predicted"/>
<comment type="caution">
    <text evidence="2">The sequence shown here is derived from an EMBL/GenBank/DDBJ whole genome shotgun (WGS) entry which is preliminary data.</text>
</comment>
<accession>A0A4Q9HYJ0</accession>